<dbReference type="PANTHER" id="PTHR11766">
    <property type="entry name" value="TYROSYL-TRNA SYNTHETASE"/>
    <property type="match status" value="1"/>
</dbReference>
<organism evidence="11">
    <name type="scientific">Candidatus Paraimprobicoccus trichonymphae</name>
    <dbReference type="NCBI Taxonomy" id="3033793"/>
    <lineage>
        <taxon>Bacteria</taxon>
        <taxon>Bacillati</taxon>
        <taxon>Bacillota</taxon>
        <taxon>Clostridia</taxon>
        <taxon>Candidatus Paraimprobicoccus</taxon>
    </lineage>
</organism>
<dbReference type="InterPro" id="IPR002305">
    <property type="entry name" value="aa-tRNA-synth_Ic"/>
</dbReference>
<evidence type="ECO:0000313" key="11">
    <source>
        <dbReference type="EMBL" id="BED93090.1"/>
    </source>
</evidence>
<dbReference type="Gene3D" id="3.10.290.10">
    <property type="entry name" value="RNA-binding S4 domain"/>
    <property type="match status" value="1"/>
</dbReference>
<evidence type="ECO:0000256" key="4">
    <source>
        <dbReference type="ARBA" id="ARBA00022884"/>
    </source>
</evidence>
<dbReference type="Gene3D" id="1.10.240.10">
    <property type="entry name" value="Tyrosyl-Transfer RNA Synthetase"/>
    <property type="match status" value="1"/>
</dbReference>
<dbReference type="SUPFAM" id="SSF55174">
    <property type="entry name" value="Alpha-L RNA-binding motif"/>
    <property type="match status" value="1"/>
</dbReference>
<comment type="subunit">
    <text evidence="8">Homodimer.</text>
</comment>
<dbReference type="InterPro" id="IPR002307">
    <property type="entry name" value="Tyr-tRNA-ligase"/>
</dbReference>
<dbReference type="InterPro" id="IPR024088">
    <property type="entry name" value="Tyr-tRNA-ligase_bac-type"/>
</dbReference>
<dbReference type="EMBL" id="AP027925">
    <property type="protein sequence ID" value="BED93090.1"/>
    <property type="molecule type" value="Genomic_DNA"/>
</dbReference>
<dbReference type="PROSITE" id="PS50889">
    <property type="entry name" value="S4"/>
    <property type="match status" value="1"/>
</dbReference>
<dbReference type="CDD" id="cd00805">
    <property type="entry name" value="TyrRS_core"/>
    <property type="match status" value="1"/>
</dbReference>
<feature type="domain" description="Tyrosine--tRNA ligase SYY-like C-terminal" evidence="10">
    <location>
        <begin position="337"/>
        <end position="398"/>
    </location>
</feature>
<dbReference type="NCBIfam" id="TIGR00234">
    <property type="entry name" value="tyrS"/>
    <property type="match status" value="1"/>
</dbReference>
<gene>
    <name evidence="8" type="primary">tyrS</name>
    <name evidence="11" type="ORF">RsTaC01_1046</name>
</gene>
<sequence length="405" mass="46572">MGIYEELERKNLIAQVTNKEKIKDLLNNKKITFYVGFEPTASSLHVGHFVQLLIISRLQKAGHIPIILFGGGTGLIGDPSGKTDMRKILTQEEINHNISCFKKQAEKFVDFSESKAIMLNNFNWLSNLNYIDFLREIGVCFSVNRMLSAGCYKLRLEKGLSFFELNYMIIQSYDFLVLNNNYNCILELGGNDQWSNIIGGVELVRKKNNKEVFGMTFELLTNSEGVKMGKTEKGAIWLDPNKTPIYKFYQYWRNIQDTDVIKCLKTLTLLNLETINTYSKLSGKDLNKVKDILAFEITKLVHGEKEAKKARESSQHIFNGNKIEINNENLTFKINLDNNINIIDLLLKINLSNSKGEARRLVEQGGISIDDKKITDINFIFHKNEFRKDFIIRKGKKIHKKVILK</sequence>
<name>A0AA48L1N5_9FIRM</name>
<dbReference type="GO" id="GO:0003723">
    <property type="term" value="F:RNA binding"/>
    <property type="evidence" value="ECO:0007669"/>
    <property type="project" value="UniProtKB-KW"/>
</dbReference>
<comment type="subcellular location">
    <subcellularLocation>
        <location evidence="8">Cytoplasm</location>
    </subcellularLocation>
</comment>
<keyword evidence="6 8" id="KW-0030">Aminoacyl-tRNA synthetase</keyword>
<comment type="similarity">
    <text evidence="8">Belongs to the class-I aminoacyl-tRNA synthetase family. TyrS type 1 subfamily.</text>
</comment>
<dbReference type="KEGG" id="ptrh:RsTaC01_1046"/>
<proteinExistence type="inferred from homology"/>
<evidence type="ECO:0000256" key="9">
    <source>
        <dbReference type="PROSITE-ProRule" id="PRU00182"/>
    </source>
</evidence>
<keyword evidence="4 9" id="KW-0694">RNA-binding</keyword>
<comment type="function">
    <text evidence="8">Catalyzes the attachment of tyrosine to tRNA(Tyr) in a two-step reaction: tyrosine is first activated by ATP to form Tyr-AMP and then transferred to the acceptor end of tRNA(Tyr).</text>
</comment>
<keyword evidence="1 8" id="KW-0436">Ligase</keyword>
<accession>A0AA48L1N5</accession>
<feature type="binding site" evidence="8">
    <location>
        <position position="34"/>
    </location>
    <ligand>
        <name>L-tyrosine</name>
        <dbReference type="ChEBI" id="CHEBI:58315"/>
    </ligand>
</feature>
<evidence type="ECO:0000256" key="3">
    <source>
        <dbReference type="ARBA" id="ARBA00022840"/>
    </source>
</evidence>
<comment type="catalytic activity">
    <reaction evidence="7 8">
        <text>tRNA(Tyr) + L-tyrosine + ATP = L-tyrosyl-tRNA(Tyr) + AMP + diphosphate + H(+)</text>
        <dbReference type="Rhea" id="RHEA:10220"/>
        <dbReference type="Rhea" id="RHEA-COMP:9706"/>
        <dbReference type="Rhea" id="RHEA-COMP:9707"/>
        <dbReference type="ChEBI" id="CHEBI:15378"/>
        <dbReference type="ChEBI" id="CHEBI:30616"/>
        <dbReference type="ChEBI" id="CHEBI:33019"/>
        <dbReference type="ChEBI" id="CHEBI:58315"/>
        <dbReference type="ChEBI" id="CHEBI:78442"/>
        <dbReference type="ChEBI" id="CHEBI:78536"/>
        <dbReference type="ChEBI" id="CHEBI:456215"/>
        <dbReference type="EC" id="6.1.1.1"/>
    </reaction>
</comment>
<dbReference type="GO" id="GO:0005829">
    <property type="term" value="C:cytosol"/>
    <property type="evidence" value="ECO:0007669"/>
    <property type="project" value="TreeGrafter"/>
</dbReference>
<evidence type="ECO:0000256" key="6">
    <source>
        <dbReference type="ARBA" id="ARBA00023146"/>
    </source>
</evidence>
<dbReference type="Pfam" id="PF22421">
    <property type="entry name" value="SYY_C-terminal"/>
    <property type="match status" value="1"/>
</dbReference>
<protein>
    <recommendedName>
        <fullName evidence="8">Tyrosine--tRNA ligase</fullName>
        <ecNumber evidence="8">6.1.1.1</ecNumber>
    </recommendedName>
    <alternativeName>
        <fullName evidence="8">Tyrosyl-tRNA synthetase</fullName>
        <shortName evidence="8">TyrRS</shortName>
    </alternativeName>
</protein>
<dbReference type="InterPro" id="IPR036986">
    <property type="entry name" value="S4_RNA-bd_sf"/>
</dbReference>
<feature type="binding site" evidence="8">
    <location>
        <position position="171"/>
    </location>
    <ligand>
        <name>L-tyrosine</name>
        <dbReference type="ChEBI" id="CHEBI:58315"/>
    </ligand>
</feature>
<evidence type="ECO:0000256" key="7">
    <source>
        <dbReference type="ARBA" id="ARBA00048248"/>
    </source>
</evidence>
<dbReference type="HAMAP" id="MF_02006">
    <property type="entry name" value="Tyr_tRNA_synth_type1"/>
    <property type="match status" value="1"/>
</dbReference>
<feature type="short sequence motif" description="'KMSKS' region" evidence="8">
    <location>
        <begin position="227"/>
        <end position="231"/>
    </location>
</feature>
<dbReference type="AlphaFoldDB" id="A0AA48L1N5"/>
<dbReference type="GO" id="GO:0006437">
    <property type="term" value="P:tyrosyl-tRNA aminoacylation"/>
    <property type="evidence" value="ECO:0007669"/>
    <property type="project" value="UniProtKB-UniRule"/>
</dbReference>
<dbReference type="CDD" id="cd00165">
    <property type="entry name" value="S4"/>
    <property type="match status" value="1"/>
</dbReference>
<keyword evidence="8" id="KW-0963">Cytoplasm</keyword>
<dbReference type="Pfam" id="PF00579">
    <property type="entry name" value="tRNA-synt_1b"/>
    <property type="match status" value="1"/>
</dbReference>
<dbReference type="GO" id="GO:0004831">
    <property type="term" value="F:tyrosine-tRNA ligase activity"/>
    <property type="evidence" value="ECO:0007669"/>
    <property type="project" value="UniProtKB-UniRule"/>
</dbReference>
<evidence type="ECO:0000256" key="5">
    <source>
        <dbReference type="ARBA" id="ARBA00022917"/>
    </source>
</evidence>
<feature type="binding site" evidence="8">
    <location>
        <position position="167"/>
    </location>
    <ligand>
        <name>L-tyrosine</name>
        <dbReference type="ChEBI" id="CHEBI:58315"/>
    </ligand>
</feature>
<evidence type="ECO:0000256" key="8">
    <source>
        <dbReference type="HAMAP-Rule" id="MF_02006"/>
    </source>
</evidence>
<evidence type="ECO:0000256" key="1">
    <source>
        <dbReference type="ARBA" id="ARBA00022598"/>
    </source>
</evidence>
<dbReference type="InterPro" id="IPR014729">
    <property type="entry name" value="Rossmann-like_a/b/a_fold"/>
</dbReference>
<dbReference type="PANTHER" id="PTHR11766:SF0">
    <property type="entry name" value="TYROSINE--TRNA LIGASE, MITOCHONDRIAL"/>
    <property type="match status" value="1"/>
</dbReference>
<dbReference type="PRINTS" id="PR01040">
    <property type="entry name" value="TRNASYNTHTYR"/>
</dbReference>
<dbReference type="Gene3D" id="3.40.50.620">
    <property type="entry name" value="HUPs"/>
    <property type="match status" value="1"/>
</dbReference>
<feature type="binding site" evidence="8">
    <location>
        <position position="230"/>
    </location>
    <ligand>
        <name>ATP</name>
        <dbReference type="ChEBI" id="CHEBI:30616"/>
    </ligand>
</feature>
<dbReference type="InterPro" id="IPR024107">
    <property type="entry name" value="Tyr-tRNA-ligase_bac_1"/>
</dbReference>
<evidence type="ECO:0000256" key="2">
    <source>
        <dbReference type="ARBA" id="ARBA00022741"/>
    </source>
</evidence>
<dbReference type="SUPFAM" id="SSF52374">
    <property type="entry name" value="Nucleotidylyl transferase"/>
    <property type="match status" value="1"/>
</dbReference>
<keyword evidence="3 8" id="KW-0067">ATP-binding</keyword>
<reference evidence="11" key="1">
    <citation type="journal article" date="2023" name="ISME J.">
        <title>Emergence of putative energy parasites within Clostridia revealed by genome analysis of a novel endosymbiotic clade.</title>
        <authorList>
            <person name="Takahashi K."/>
            <person name="Kuwahara H."/>
            <person name="Horikawa Y."/>
            <person name="Izawa K."/>
            <person name="Kato D."/>
            <person name="Inagaki T."/>
            <person name="Yuki M."/>
            <person name="Ohkuma M."/>
            <person name="Hongoh Y."/>
        </authorList>
    </citation>
    <scope>NUCLEOTIDE SEQUENCE</scope>
    <source>
        <strain evidence="11">RsTa-C01</strain>
    </source>
</reference>
<evidence type="ECO:0000259" key="10">
    <source>
        <dbReference type="Pfam" id="PF22421"/>
    </source>
</evidence>
<dbReference type="GO" id="GO:0005524">
    <property type="term" value="F:ATP binding"/>
    <property type="evidence" value="ECO:0007669"/>
    <property type="project" value="UniProtKB-UniRule"/>
</dbReference>
<keyword evidence="2 8" id="KW-0547">Nucleotide-binding</keyword>
<keyword evidence="5 8" id="KW-0648">Protein biosynthesis</keyword>
<feature type="short sequence motif" description="'HIGH' region" evidence="8">
    <location>
        <begin position="39"/>
        <end position="48"/>
    </location>
</feature>
<dbReference type="FunFam" id="1.10.240.10:FF:000001">
    <property type="entry name" value="Tyrosine--tRNA ligase"/>
    <property type="match status" value="1"/>
</dbReference>
<dbReference type="EC" id="6.1.1.1" evidence="8"/>
<dbReference type="InterPro" id="IPR054608">
    <property type="entry name" value="SYY-like_C"/>
</dbReference>
<dbReference type="Proteomes" id="UP001335720">
    <property type="component" value="Chromosome"/>
</dbReference>